<feature type="region of interest" description="Disordered" evidence="1">
    <location>
        <begin position="1"/>
        <end position="22"/>
    </location>
</feature>
<evidence type="ECO:0000256" key="1">
    <source>
        <dbReference type="SAM" id="MobiDB-lite"/>
    </source>
</evidence>
<dbReference type="Pfam" id="PF03061">
    <property type="entry name" value="4HBT"/>
    <property type="match status" value="1"/>
</dbReference>
<dbReference type="EMBL" id="PJCH01000005">
    <property type="protein sequence ID" value="PQA88575.1"/>
    <property type="molecule type" value="Genomic_DNA"/>
</dbReference>
<dbReference type="Proteomes" id="UP000239504">
    <property type="component" value="Unassembled WGS sequence"/>
</dbReference>
<evidence type="ECO:0000259" key="2">
    <source>
        <dbReference type="Pfam" id="PF03061"/>
    </source>
</evidence>
<gene>
    <name evidence="3" type="ORF">CW354_09845</name>
</gene>
<dbReference type="AlphaFoldDB" id="A0A2S7K7U9"/>
<dbReference type="CDD" id="cd03443">
    <property type="entry name" value="PaaI_thioesterase"/>
    <property type="match status" value="1"/>
</dbReference>
<evidence type="ECO:0000313" key="4">
    <source>
        <dbReference type="Proteomes" id="UP000239504"/>
    </source>
</evidence>
<keyword evidence="4" id="KW-1185">Reference proteome</keyword>
<organism evidence="3 4">
    <name type="scientific">Hyphococcus luteus</name>
    <dbReference type="NCBI Taxonomy" id="2058213"/>
    <lineage>
        <taxon>Bacteria</taxon>
        <taxon>Pseudomonadati</taxon>
        <taxon>Pseudomonadota</taxon>
        <taxon>Alphaproteobacteria</taxon>
        <taxon>Parvularculales</taxon>
        <taxon>Parvularculaceae</taxon>
        <taxon>Hyphococcus</taxon>
    </lineage>
</organism>
<dbReference type="OrthoDB" id="5741080at2"/>
<dbReference type="GO" id="GO:0016790">
    <property type="term" value="F:thiolester hydrolase activity"/>
    <property type="evidence" value="ECO:0007669"/>
    <property type="project" value="UniProtKB-ARBA"/>
</dbReference>
<reference evidence="3 4" key="1">
    <citation type="submission" date="2017-12" db="EMBL/GenBank/DDBJ databases">
        <authorList>
            <person name="Hurst M.R.H."/>
        </authorList>
    </citation>
    <scope>NUCLEOTIDE SEQUENCE [LARGE SCALE GENOMIC DNA]</scope>
    <source>
        <strain evidence="3 4">SY-3-19</strain>
    </source>
</reference>
<name>A0A2S7K7U9_9PROT</name>
<evidence type="ECO:0000313" key="3">
    <source>
        <dbReference type="EMBL" id="PQA88575.1"/>
    </source>
</evidence>
<comment type="caution">
    <text evidence="3">The sequence shown here is derived from an EMBL/GenBank/DDBJ whole genome shotgun (WGS) entry which is preliminary data.</text>
</comment>
<proteinExistence type="predicted"/>
<dbReference type="InterPro" id="IPR006683">
    <property type="entry name" value="Thioestr_dom"/>
</dbReference>
<protein>
    <submittedName>
        <fullName evidence="3">Thioesterase</fullName>
    </submittedName>
</protein>
<dbReference type="Gene3D" id="3.10.129.10">
    <property type="entry name" value="Hotdog Thioesterase"/>
    <property type="match status" value="1"/>
</dbReference>
<sequence>MMSKSENKPARKAAPDGWTLQSHNETFSGHAGPFFFREEGGAPGVGFFSEPHHANLGGIVHGGALLTLADMALWDICRREVGLFRGVTVTLNAEFVGAGPVGEFIEATGEMVKAGRKLMFARGTVSAKGNVLMSFSGTLKRVG</sequence>
<dbReference type="InterPro" id="IPR029069">
    <property type="entry name" value="HotDog_dom_sf"/>
</dbReference>
<dbReference type="SUPFAM" id="SSF54637">
    <property type="entry name" value="Thioesterase/thiol ester dehydrase-isomerase"/>
    <property type="match status" value="1"/>
</dbReference>
<accession>A0A2S7K7U9</accession>
<feature type="domain" description="Thioesterase" evidence="2">
    <location>
        <begin position="57"/>
        <end position="132"/>
    </location>
</feature>